<dbReference type="SUPFAM" id="SSF47413">
    <property type="entry name" value="lambda repressor-like DNA-binding domains"/>
    <property type="match status" value="1"/>
</dbReference>
<dbReference type="CDD" id="cd00093">
    <property type="entry name" value="HTH_XRE"/>
    <property type="match status" value="1"/>
</dbReference>
<sequence length="107" mass="12379">MTTFERIKKLSAKKGITISQLTSELEMGENSIYRWKTQKPALDKLQKVADYFNVSIDYLVGRTDNPYVDNDIPQEATTLAAHIDPSATEEDMKKILEYIDFIQQKYK</sequence>
<reference evidence="4 7" key="2">
    <citation type="submission" date="2018-06" db="EMBL/GenBank/DDBJ databases">
        <authorList>
            <consortium name="GenomeTrakr: Next Generation Sequencing Network for Food Pathogen Tracability"/>
        </authorList>
    </citation>
    <scope>NUCLEOTIDE SEQUENCE [LARGE SCALE GENOMIC DNA]</scope>
    <source>
        <strain evidence="6 9">FDA00014392</strain>
        <strain evidence="4 7">FLAG-54356</strain>
    </source>
</reference>
<dbReference type="SMART" id="SM00530">
    <property type="entry name" value="HTH_XRE"/>
    <property type="match status" value="1"/>
</dbReference>
<dbReference type="PANTHER" id="PTHR46558:SF11">
    <property type="entry name" value="HTH-TYPE TRANSCRIPTIONAL REGULATOR XRE"/>
    <property type="match status" value="1"/>
</dbReference>
<comment type="caution">
    <text evidence="3">The sequence shown here is derived from an EMBL/GenBank/DDBJ whole genome shotgun (WGS) entry which is preliminary data.</text>
</comment>
<dbReference type="InterPro" id="IPR001387">
    <property type="entry name" value="Cro/C1-type_HTH"/>
</dbReference>
<dbReference type="Proteomes" id="UP000339309">
    <property type="component" value="Unassembled WGS sequence"/>
</dbReference>
<evidence type="ECO:0000313" key="6">
    <source>
        <dbReference type="EMBL" id="ECB9514453.1"/>
    </source>
</evidence>
<dbReference type="AlphaFoldDB" id="A0A5L7Q4Q8"/>
<dbReference type="InterPro" id="IPR010982">
    <property type="entry name" value="Lambda_DNA-bd_dom_sf"/>
</dbReference>
<evidence type="ECO:0000313" key="3">
    <source>
        <dbReference type="EMBL" id="EAC4553295.1"/>
    </source>
</evidence>
<dbReference type="GO" id="GO:0003677">
    <property type="term" value="F:DNA binding"/>
    <property type="evidence" value="ECO:0007669"/>
    <property type="project" value="UniProtKB-KW"/>
</dbReference>
<name>A0A5L7Q4Q8_LISMN</name>
<dbReference type="EMBL" id="AABAWE010000007">
    <property type="protein sequence ID" value="EAG2088305.1"/>
    <property type="molecule type" value="Genomic_DNA"/>
</dbReference>
<dbReference type="Pfam" id="PF13443">
    <property type="entry name" value="HTH_26"/>
    <property type="match status" value="1"/>
</dbReference>
<evidence type="ECO:0000313" key="7">
    <source>
        <dbReference type="Proteomes" id="UP000337746"/>
    </source>
</evidence>
<dbReference type="Proteomes" id="UP000410967">
    <property type="component" value="Unassembled WGS sequence"/>
</dbReference>
<dbReference type="PROSITE" id="PS50943">
    <property type="entry name" value="HTH_CROC1"/>
    <property type="match status" value="1"/>
</dbReference>
<evidence type="ECO:0000256" key="1">
    <source>
        <dbReference type="ARBA" id="ARBA00023125"/>
    </source>
</evidence>
<dbReference type="EMBL" id="AAAIKW010000010">
    <property type="protein sequence ID" value="EAC4553295.1"/>
    <property type="molecule type" value="Genomic_DNA"/>
</dbReference>
<evidence type="ECO:0000313" key="10">
    <source>
        <dbReference type="Proteomes" id="UP000410967"/>
    </source>
</evidence>
<keyword evidence="1" id="KW-0238">DNA-binding</keyword>
<dbReference type="PANTHER" id="PTHR46558">
    <property type="entry name" value="TRACRIPTIONAL REGULATORY PROTEIN-RELATED-RELATED"/>
    <property type="match status" value="1"/>
</dbReference>
<gene>
    <name evidence="3" type="ORF">ABZ57_12435</name>
    <name evidence="4" type="ORF">BCZ21_13620</name>
    <name evidence="5" type="ORF">FA835_16035</name>
    <name evidence="6" type="ORF">FLQ97_12005</name>
</gene>
<evidence type="ECO:0000313" key="9">
    <source>
        <dbReference type="Proteomes" id="UP000398321"/>
    </source>
</evidence>
<evidence type="ECO:0000259" key="2">
    <source>
        <dbReference type="PROSITE" id="PS50943"/>
    </source>
</evidence>
<dbReference type="Gene3D" id="1.10.260.40">
    <property type="entry name" value="lambda repressor-like DNA-binding domains"/>
    <property type="match status" value="1"/>
</dbReference>
<dbReference type="RefSeq" id="WP_046811187.1">
    <property type="nucleotide sequence ID" value="NZ_CP011398.2"/>
</dbReference>
<protein>
    <submittedName>
        <fullName evidence="5">Helix-turn-helix transcriptional regulator</fullName>
    </submittedName>
    <submittedName>
        <fullName evidence="3">XRE family transcriptional regulator</fullName>
    </submittedName>
</protein>
<organism evidence="3 8">
    <name type="scientific">Listeria monocytogenes</name>
    <dbReference type="NCBI Taxonomy" id="1639"/>
    <lineage>
        <taxon>Bacteria</taxon>
        <taxon>Bacillati</taxon>
        <taxon>Bacillota</taxon>
        <taxon>Bacilli</taxon>
        <taxon>Bacillales</taxon>
        <taxon>Listeriaceae</taxon>
        <taxon>Listeria</taxon>
    </lineage>
</organism>
<evidence type="ECO:0000313" key="8">
    <source>
        <dbReference type="Proteomes" id="UP000339309"/>
    </source>
</evidence>
<dbReference type="Proteomes" id="UP000398321">
    <property type="component" value="Unassembled WGS sequence"/>
</dbReference>
<evidence type="ECO:0000313" key="4">
    <source>
        <dbReference type="EMBL" id="EAG2088305.1"/>
    </source>
</evidence>
<reference evidence="5 10" key="3">
    <citation type="submission" date="2019-04" db="EMBL/GenBank/DDBJ databases">
        <authorList>
            <consortium name="GenomeTrakr network: Whole genome sequencing for foodborne pathogen traceback"/>
        </authorList>
    </citation>
    <scope>NUCLEOTIDE SEQUENCE [LARGE SCALE GENOMIC DNA]</scope>
    <source>
        <strain evidence="5 10">PHLUSALM00088</strain>
    </source>
</reference>
<accession>A0A5L7Q4Q8</accession>
<dbReference type="EMBL" id="AAHZFY010000030">
    <property type="protein sequence ID" value="ECB9514453.1"/>
    <property type="molecule type" value="Genomic_DNA"/>
</dbReference>
<reference evidence="3 8" key="1">
    <citation type="submission" date="2018-06" db="EMBL/GenBank/DDBJ databases">
        <authorList>
            <consortium name="PulseNet: The National Subtyping Network for Foodborne Disease Surveillance"/>
            <person name="Tarr C.L."/>
            <person name="Trees E."/>
            <person name="Katz L.S."/>
            <person name="Carleton-Romer H.A."/>
            <person name="Stroika S."/>
            <person name="Kucerova Z."/>
            <person name="Roache K.F."/>
            <person name="Sabol A.L."/>
            <person name="Besser J."/>
            <person name="Gerner-Smidt P."/>
        </authorList>
    </citation>
    <scope>NUCLEOTIDE SEQUENCE [LARGE SCALE GENOMIC DNA]</scope>
    <source>
        <strain evidence="3 8">2015L-6227</strain>
    </source>
</reference>
<proteinExistence type="predicted"/>
<dbReference type="Proteomes" id="UP000337746">
    <property type="component" value="Unassembled WGS sequence"/>
</dbReference>
<dbReference type="EMBL" id="AACKDQ010000084">
    <property type="protein sequence ID" value="EAK9318604.1"/>
    <property type="molecule type" value="Genomic_DNA"/>
</dbReference>
<feature type="domain" description="HTH cro/C1-type" evidence="2">
    <location>
        <begin position="7"/>
        <end position="59"/>
    </location>
</feature>
<evidence type="ECO:0000313" key="5">
    <source>
        <dbReference type="EMBL" id="EAK9318604.1"/>
    </source>
</evidence>